<name>A0A9W7JDN3_HIBTR</name>
<feature type="chain" id="PRO_5040996886" evidence="2">
    <location>
        <begin position="22"/>
        <end position="70"/>
    </location>
</feature>
<dbReference type="Proteomes" id="UP001165190">
    <property type="component" value="Unassembled WGS sequence"/>
</dbReference>
<dbReference type="AlphaFoldDB" id="A0A9W7JDN3"/>
<evidence type="ECO:0000256" key="1">
    <source>
        <dbReference type="SAM" id="MobiDB-lite"/>
    </source>
</evidence>
<sequence length="70" mass="7219">MGAVSGIFAVFLLLGLLKSDAGLVVEAFPGSSTFVMQAERGKNHPSPPSPTTHSPVRQHPMPPSPAPPSS</sequence>
<feature type="signal peptide" evidence="2">
    <location>
        <begin position="1"/>
        <end position="21"/>
    </location>
</feature>
<keyword evidence="2" id="KW-0732">Signal</keyword>
<accession>A0A9W7JDN3</accession>
<protein>
    <submittedName>
        <fullName evidence="3">Uncharacterized protein</fullName>
    </submittedName>
</protein>
<gene>
    <name evidence="3" type="ORF">HRI_004792900</name>
</gene>
<evidence type="ECO:0000256" key="2">
    <source>
        <dbReference type="SAM" id="SignalP"/>
    </source>
</evidence>
<feature type="region of interest" description="Disordered" evidence="1">
    <location>
        <begin position="36"/>
        <end position="70"/>
    </location>
</feature>
<evidence type="ECO:0000313" key="3">
    <source>
        <dbReference type="EMBL" id="GMJ11237.1"/>
    </source>
</evidence>
<evidence type="ECO:0000313" key="4">
    <source>
        <dbReference type="Proteomes" id="UP001165190"/>
    </source>
</evidence>
<feature type="compositionally biased region" description="Pro residues" evidence="1">
    <location>
        <begin position="60"/>
        <end position="70"/>
    </location>
</feature>
<keyword evidence="4" id="KW-1185">Reference proteome</keyword>
<proteinExistence type="predicted"/>
<organism evidence="3 4">
    <name type="scientific">Hibiscus trionum</name>
    <name type="common">Flower of an hour</name>
    <dbReference type="NCBI Taxonomy" id="183268"/>
    <lineage>
        <taxon>Eukaryota</taxon>
        <taxon>Viridiplantae</taxon>
        <taxon>Streptophyta</taxon>
        <taxon>Embryophyta</taxon>
        <taxon>Tracheophyta</taxon>
        <taxon>Spermatophyta</taxon>
        <taxon>Magnoliopsida</taxon>
        <taxon>eudicotyledons</taxon>
        <taxon>Gunneridae</taxon>
        <taxon>Pentapetalae</taxon>
        <taxon>rosids</taxon>
        <taxon>malvids</taxon>
        <taxon>Malvales</taxon>
        <taxon>Malvaceae</taxon>
        <taxon>Malvoideae</taxon>
        <taxon>Hibiscus</taxon>
    </lineage>
</organism>
<dbReference type="EMBL" id="BSYR01000061">
    <property type="protein sequence ID" value="GMJ11237.1"/>
    <property type="molecule type" value="Genomic_DNA"/>
</dbReference>
<comment type="caution">
    <text evidence="3">The sequence shown here is derived from an EMBL/GenBank/DDBJ whole genome shotgun (WGS) entry which is preliminary data.</text>
</comment>
<reference evidence="3" key="1">
    <citation type="submission" date="2023-05" db="EMBL/GenBank/DDBJ databases">
        <title>Genome and transcriptome analyses reveal genes involved in the formation of fine ridges on petal epidermal cells in Hibiscus trionum.</title>
        <authorList>
            <person name="Koshimizu S."/>
            <person name="Masuda S."/>
            <person name="Ishii T."/>
            <person name="Shirasu K."/>
            <person name="Hoshino A."/>
            <person name="Arita M."/>
        </authorList>
    </citation>
    <scope>NUCLEOTIDE SEQUENCE</scope>
    <source>
        <strain evidence="3">Hamamatsu line</strain>
    </source>
</reference>